<feature type="transmembrane region" description="Helical" evidence="1">
    <location>
        <begin position="94"/>
        <end position="114"/>
    </location>
</feature>
<keyword evidence="1" id="KW-0472">Membrane</keyword>
<evidence type="ECO:0000256" key="1">
    <source>
        <dbReference type="SAM" id="Phobius"/>
    </source>
</evidence>
<comment type="caution">
    <text evidence="2">The sequence shown here is derived from an EMBL/GenBank/DDBJ whole genome shotgun (WGS) entry which is preliminary data.</text>
</comment>
<keyword evidence="1" id="KW-0812">Transmembrane</keyword>
<protein>
    <submittedName>
        <fullName evidence="2">Uncharacterized protein</fullName>
    </submittedName>
</protein>
<gene>
    <name evidence="2" type="ORF">AVEN_82671_1</name>
</gene>
<dbReference type="AlphaFoldDB" id="A0A4Y2FVU7"/>
<organism evidence="2 3">
    <name type="scientific">Araneus ventricosus</name>
    <name type="common">Orbweaver spider</name>
    <name type="synonym">Epeira ventricosa</name>
    <dbReference type="NCBI Taxonomy" id="182803"/>
    <lineage>
        <taxon>Eukaryota</taxon>
        <taxon>Metazoa</taxon>
        <taxon>Ecdysozoa</taxon>
        <taxon>Arthropoda</taxon>
        <taxon>Chelicerata</taxon>
        <taxon>Arachnida</taxon>
        <taxon>Araneae</taxon>
        <taxon>Araneomorphae</taxon>
        <taxon>Entelegynae</taxon>
        <taxon>Araneoidea</taxon>
        <taxon>Araneidae</taxon>
        <taxon>Araneus</taxon>
    </lineage>
</organism>
<accession>A0A4Y2FVU7</accession>
<keyword evidence="1" id="KW-1133">Transmembrane helix</keyword>
<proteinExistence type="predicted"/>
<dbReference type="EMBL" id="BGPR01175281">
    <property type="protein sequence ID" value="GBM44676.1"/>
    <property type="molecule type" value="Genomic_DNA"/>
</dbReference>
<keyword evidence="3" id="KW-1185">Reference proteome</keyword>
<evidence type="ECO:0000313" key="3">
    <source>
        <dbReference type="Proteomes" id="UP000499080"/>
    </source>
</evidence>
<sequence>MAASEWSIVDPKYRFAVELIHIVNDLCYAKVAQVFPRLQDDLFKEEYKQLVKFHLEEEEKHFIELIARYTNGKFDENTYQKCFKTFIDFYRPQVYSESGLVCFCAAIVYLAIFFSNAAPGVSSIDGIKDYIFSLLSDVLSRGPLEHSSW</sequence>
<name>A0A4Y2FVU7_ARAVE</name>
<dbReference type="Proteomes" id="UP000499080">
    <property type="component" value="Unassembled WGS sequence"/>
</dbReference>
<reference evidence="2 3" key="1">
    <citation type="journal article" date="2019" name="Sci. Rep.">
        <title>Orb-weaving spider Araneus ventricosus genome elucidates the spidroin gene catalogue.</title>
        <authorList>
            <person name="Kono N."/>
            <person name="Nakamura H."/>
            <person name="Ohtoshi R."/>
            <person name="Moran D.A.P."/>
            <person name="Shinohara A."/>
            <person name="Yoshida Y."/>
            <person name="Fujiwara M."/>
            <person name="Mori M."/>
            <person name="Tomita M."/>
            <person name="Arakawa K."/>
        </authorList>
    </citation>
    <scope>NUCLEOTIDE SEQUENCE [LARGE SCALE GENOMIC DNA]</scope>
</reference>
<evidence type="ECO:0000313" key="2">
    <source>
        <dbReference type="EMBL" id="GBM44676.1"/>
    </source>
</evidence>